<keyword evidence="2" id="KW-1185">Reference proteome</keyword>
<evidence type="ECO:0000313" key="2">
    <source>
        <dbReference type="Proteomes" id="UP001058860"/>
    </source>
</evidence>
<reference evidence="2" key="1">
    <citation type="submission" date="2021-11" db="EMBL/GenBank/DDBJ databases">
        <title>Cultivation dependent microbiological survey of springs from the worlds oldest radium mine currently devoted to the extraction of radon-saturated water.</title>
        <authorList>
            <person name="Kapinusova G."/>
            <person name="Smrhova T."/>
            <person name="Strejcek M."/>
            <person name="Suman J."/>
            <person name="Jani K."/>
            <person name="Pajer P."/>
            <person name="Uhlik O."/>
        </authorList>
    </citation>
    <scope>NUCLEOTIDE SEQUENCE [LARGE SCALE GENOMIC DNA]</scope>
    <source>
        <strain evidence="2">J379</strain>
    </source>
</reference>
<dbReference type="EMBL" id="CP088295">
    <property type="protein sequence ID" value="UUY03192.1"/>
    <property type="molecule type" value="Genomic_DNA"/>
</dbReference>
<evidence type="ECO:0000313" key="1">
    <source>
        <dbReference type="EMBL" id="UUY03192.1"/>
    </source>
</evidence>
<accession>A0ABY5PF39</accession>
<dbReference type="RefSeq" id="WP_353863704.1">
    <property type="nucleotide sequence ID" value="NZ_CP088295.1"/>
</dbReference>
<dbReference type="Proteomes" id="UP001058860">
    <property type="component" value="Chromosome"/>
</dbReference>
<organism evidence="1 2">
    <name type="scientific">Svornostia abyssi</name>
    <dbReference type="NCBI Taxonomy" id="2898438"/>
    <lineage>
        <taxon>Bacteria</taxon>
        <taxon>Bacillati</taxon>
        <taxon>Actinomycetota</taxon>
        <taxon>Thermoleophilia</taxon>
        <taxon>Solirubrobacterales</taxon>
        <taxon>Baekduiaceae</taxon>
        <taxon>Svornostia</taxon>
    </lineage>
</organism>
<proteinExistence type="predicted"/>
<gene>
    <name evidence="1" type="ORF">LRS13_21360</name>
</gene>
<name>A0ABY5PF39_9ACTN</name>
<sequence length="253" mass="27343">MPDAWVETASEHVVARHDDRDTRDAERLVGELEALCAHTAELLGVDPPGEIALVLHGTPLQLDLAQPMLPLVRAATHPAARRIVAGWPQPGAIHVLAPRVLRDRASHDGPDEREFLRLVPGALLVQSMVGAVNPKLRPRRALLRSRWAWLSWGAGQLIAGQTAYARGLIRRRLQGGDQAPFPPGLGDAPLLGGSVLDLLRREEGMAAVGRLLREPLPRTADEALRGAFGGRATVHSAGTWRAHLARLAEGAER</sequence>
<protein>
    <submittedName>
        <fullName evidence="1">Uncharacterized protein</fullName>
    </submittedName>
</protein>